<feature type="domain" description="Aldehyde dehydrogenase" evidence="5">
    <location>
        <begin position="35"/>
        <end position="493"/>
    </location>
</feature>
<accession>A0A1G7IW28</accession>
<dbReference type="Gene3D" id="3.40.605.10">
    <property type="entry name" value="Aldehyde Dehydrogenase, Chain A, domain 1"/>
    <property type="match status" value="1"/>
</dbReference>
<evidence type="ECO:0000259" key="5">
    <source>
        <dbReference type="Pfam" id="PF00171"/>
    </source>
</evidence>
<gene>
    <name evidence="6" type="ORF">SAMN05216218_104105</name>
</gene>
<dbReference type="InterPro" id="IPR016161">
    <property type="entry name" value="Ald_DH/histidinol_DH"/>
</dbReference>
<keyword evidence="3" id="KW-0560">Oxidoreductase</keyword>
<dbReference type="InterPro" id="IPR016163">
    <property type="entry name" value="Ald_DH_C"/>
</dbReference>
<proteinExistence type="inferred from homology"/>
<evidence type="ECO:0000313" key="6">
    <source>
        <dbReference type="EMBL" id="SDF16853.1"/>
    </source>
</evidence>
<protein>
    <submittedName>
        <fullName evidence="6">Aldehyde dehydrogenase (NAD+)</fullName>
    </submittedName>
</protein>
<dbReference type="FunFam" id="3.40.309.10:FF:000009">
    <property type="entry name" value="Aldehyde dehydrogenase A"/>
    <property type="match status" value="1"/>
</dbReference>
<dbReference type="Pfam" id="PF00171">
    <property type="entry name" value="Aldedh"/>
    <property type="match status" value="1"/>
</dbReference>
<evidence type="ECO:0000256" key="4">
    <source>
        <dbReference type="ARBA" id="ARBA00023027"/>
    </source>
</evidence>
<dbReference type="Gene3D" id="3.40.309.10">
    <property type="entry name" value="Aldehyde Dehydrogenase, Chain A, domain 2"/>
    <property type="match status" value="1"/>
</dbReference>
<name>A0A1G7IW28_9EURY</name>
<keyword evidence="4" id="KW-0520">NAD</keyword>
<evidence type="ECO:0000256" key="2">
    <source>
        <dbReference type="ARBA" id="ARBA00011881"/>
    </source>
</evidence>
<keyword evidence="7" id="KW-1185">Reference proteome</keyword>
<evidence type="ECO:0000256" key="1">
    <source>
        <dbReference type="ARBA" id="ARBA00009986"/>
    </source>
</evidence>
<evidence type="ECO:0000313" key="7">
    <source>
        <dbReference type="Proteomes" id="UP000199076"/>
    </source>
</evidence>
<reference evidence="7" key="1">
    <citation type="submission" date="2016-10" db="EMBL/GenBank/DDBJ databases">
        <authorList>
            <person name="Varghese N."/>
            <person name="Submissions S."/>
        </authorList>
    </citation>
    <scope>NUCLEOTIDE SEQUENCE [LARGE SCALE GENOMIC DNA]</scope>
    <source>
        <strain evidence="7">IBRC-M 10760</strain>
    </source>
</reference>
<sequence length="504" mass="53711">MAQTPQTERSEPELSADADWNCLYVDGNWHGPGDRDTISVEDPSTREEWTRVPAGTTEDVDDAYAAAKSAQERWAEKSPDQRAEVVQTVYALMDEYEDELTELLMAESGSAQLKSNVELQTAAGGVAEAATYPSRAGGDIRDSTIEGKENLVKREPAGVVAVIPPWNFPFHLAIRAVAPAVALGNGVVIKPASDTPVTSGLAIAKLFEMAGAPPGLVNCVPGRGSEIGDRVAGHPDVDVVAFTGSTEVGRHVAKQAVDSLAFPAMELGGNGPNVVLEDADLDNALSGSAFGSFSHQGQVCISINRHLVHESIYDEFVEGMVEKAEMLPAGSVHDGNIVGPIINETQRDQILQFVEETVEQGATLETGGDTVPVDGVEDSLVVEPTVLSDATNEMTAACNEHFGPVAPIIPFSDDEEAIELANDTEYGLAASVWSGDRNRAEDVADGIDAGMVHINDQPINEEANVPFGGMKASGIGRFHGDAIMRELTETKWISVQREPRQFPM</sequence>
<dbReference type="InterPro" id="IPR015590">
    <property type="entry name" value="Aldehyde_DH_dom"/>
</dbReference>
<dbReference type="SUPFAM" id="SSF53720">
    <property type="entry name" value="ALDH-like"/>
    <property type="match status" value="1"/>
</dbReference>
<dbReference type="InterPro" id="IPR016162">
    <property type="entry name" value="Ald_DH_N"/>
</dbReference>
<dbReference type="FunFam" id="3.40.605.10:FF:000007">
    <property type="entry name" value="NAD/NADP-dependent betaine aldehyde dehydrogenase"/>
    <property type="match status" value="1"/>
</dbReference>
<dbReference type="Proteomes" id="UP000199076">
    <property type="component" value="Unassembled WGS sequence"/>
</dbReference>
<dbReference type="EMBL" id="FNBK01000004">
    <property type="protein sequence ID" value="SDF16853.1"/>
    <property type="molecule type" value="Genomic_DNA"/>
</dbReference>
<dbReference type="PANTHER" id="PTHR42986:SF1">
    <property type="entry name" value="BENZALDEHYDE DEHYDROGENASE YFMT"/>
    <property type="match status" value="1"/>
</dbReference>
<comment type="subunit">
    <text evidence="2">Homotetramer.</text>
</comment>
<dbReference type="STRING" id="660518.SAMN05216218_104105"/>
<dbReference type="GO" id="GO:0016620">
    <property type="term" value="F:oxidoreductase activity, acting on the aldehyde or oxo group of donors, NAD or NADP as acceptor"/>
    <property type="evidence" value="ECO:0007669"/>
    <property type="project" value="InterPro"/>
</dbReference>
<dbReference type="RefSeq" id="WP_092689601.1">
    <property type="nucleotide sequence ID" value="NZ_FNBK01000004.1"/>
</dbReference>
<dbReference type="PANTHER" id="PTHR42986">
    <property type="entry name" value="BENZALDEHYDE DEHYDROGENASE YFMT"/>
    <property type="match status" value="1"/>
</dbReference>
<evidence type="ECO:0000256" key="3">
    <source>
        <dbReference type="ARBA" id="ARBA00023002"/>
    </source>
</evidence>
<dbReference type="AlphaFoldDB" id="A0A1G7IW28"/>
<dbReference type="OrthoDB" id="6342at2157"/>
<comment type="similarity">
    <text evidence="1">Belongs to the aldehyde dehydrogenase family.</text>
</comment>
<organism evidence="6 7">
    <name type="scientific">Halorientalis regularis</name>
    <dbReference type="NCBI Taxonomy" id="660518"/>
    <lineage>
        <taxon>Archaea</taxon>
        <taxon>Methanobacteriati</taxon>
        <taxon>Methanobacteriota</taxon>
        <taxon>Stenosarchaea group</taxon>
        <taxon>Halobacteria</taxon>
        <taxon>Halobacteriales</taxon>
        <taxon>Haloarculaceae</taxon>
        <taxon>Halorientalis</taxon>
    </lineage>
</organism>